<evidence type="ECO:0000313" key="1">
    <source>
        <dbReference type="EMBL" id="KAI3839732.1"/>
    </source>
</evidence>
<accession>A0AAD4RXD3</accession>
<comment type="caution">
    <text evidence="1">The sequence shown here is derived from an EMBL/GenBank/DDBJ whole genome shotgun (WGS) entry which is preliminary data.</text>
</comment>
<gene>
    <name evidence="1" type="ORF">MKW98_010037</name>
</gene>
<keyword evidence="2" id="KW-1185">Reference proteome</keyword>
<dbReference type="Proteomes" id="UP001202328">
    <property type="component" value="Unassembled WGS sequence"/>
</dbReference>
<dbReference type="AlphaFoldDB" id="A0AAD4RXD3"/>
<protein>
    <submittedName>
        <fullName evidence="1">Uncharacterized protein</fullName>
    </submittedName>
</protein>
<organism evidence="1 2">
    <name type="scientific">Papaver atlanticum</name>
    <dbReference type="NCBI Taxonomy" id="357466"/>
    <lineage>
        <taxon>Eukaryota</taxon>
        <taxon>Viridiplantae</taxon>
        <taxon>Streptophyta</taxon>
        <taxon>Embryophyta</taxon>
        <taxon>Tracheophyta</taxon>
        <taxon>Spermatophyta</taxon>
        <taxon>Magnoliopsida</taxon>
        <taxon>Ranunculales</taxon>
        <taxon>Papaveraceae</taxon>
        <taxon>Papaveroideae</taxon>
        <taxon>Papaver</taxon>
    </lineage>
</organism>
<reference evidence="1" key="1">
    <citation type="submission" date="2022-04" db="EMBL/GenBank/DDBJ databases">
        <title>A functionally conserved STORR gene fusion in Papaver species that diverged 16.8 million years ago.</title>
        <authorList>
            <person name="Catania T."/>
        </authorList>
    </citation>
    <scope>NUCLEOTIDE SEQUENCE</scope>
    <source>
        <strain evidence="1">S-188037</strain>
    </source>
</reference>
<sequence length="154" mass="18061">MILCRFEIIEKTGPWSLSVTQPIAGNYYPKASERRGYGGERYEQLEFQKKVAQHYEMLHHTWKSILNTGLLLNCSLFVMHLMYASKSFQKRRWGSCWSGYWFFGAQRNRKRIGHVVLTPEPMISGKIMRKEFIKLALSIRHLPKKCSSDLKESS</sequence>
<name>A0AAD4RXD3_9MAGN</name>
<dbReference type="EMBL" id="JAJJMB010017331">
    <property type="protein sequence ID" value="KAI3839732.1"/>
    <property type="molecule type" value="Genomic_DNA"/>
</dbReference>
<evidence type="ECO:0000313" key="2">
    <source>
        <dbReference type="Proteomes" id="UP001202328"/>
    </source>
</evidence>
<proteinExistence type="predicted"/>